<dbReference type="Proteomes" id="UP001500889">
    <property type="component" value="Chromosome E"/>
</dbReference>
<organism evidence="1 2">
    <name type="scientific">Drosophila madeirensis</name>
    <name type="common">Fruit fly</name>
    <dbReference type="NCBI Taxonomy" id="30013"/>
    <lineage>
        <taxon>Eukaryota</taxon>
        <taxon>Metazoa</taxon>
        <taxon>Ecdysozoa</taxon>
        <taxon>Arthropoda</taxon>
        <taxon>Hexapoda</taxon>
        <taxon>Insecta</taxon>
        <taxon>Pterygota</taxon>
        <taxon>Neoptera</taxon>
        <taxon>Endopterygota</taxon>
        <taxon>Diptera</taxon>
        <taxon>Brachycera</taxon>
        <taxon>Muscomorpha</taxon>
        <taxon>Ephydroidea</taxon>
        <taxon>Drosophilidae</taxon>
        <taxon>Drosophila</taxon>
        <taxon>Sophophora</taxon>
    </lineage>
</organism>
<evidence type="ECO:0000313" key="2">
    <source>
        <dbReference type="Proteomes" id="UP001500889"/>
    </source>
</evidence>
<dbReference type="EMBL" id="AP029267">
    <property type="protein sequence ID" value="BFG04467.1"/>
    <property type="molecule type" value="Genomic_DNA"/>
</dbReference>
<evidence type="ECO:0000313" key="1">
    <source>
        <dbReference type="EMBL" id="BFG04467.1"/>
    </source>
</evidence>
<gene>
    <name evidence="1" type="ORF">DMAD_03434</name>
</gene>
<accession>A0AAU9GA26</accession>
<protein>
    <submittedName>
        <fullName evidence="1">Uncharacterized protein</fullName>
    </submittedName>
</protein>
<name>A0AAU9GA26_DROMD</name>
<proteinExistence type="predicted"/>
<dbReference type="AlphaFoldDB" id="A0AAU9GA26"/>
<reference evidence="1 2" key="1">
    <citation type="submission" date="2024-02" db="EMBL/GenBank/DDBJ databases">
        <title>A chromosome-level genome assembly of Drosophila madeirensis, a fruit fly species endemic to Madeira island.</title>
        <authorList>
            <person name="Tomihara K."/>
            <person name="Llopart A."/>
            <person name="Yamamoto D."/>
        </authorList>
    </citation>
    <scope>NUCLEOTIDE SEQUENCE [LARGE SCALE GENOMIC DNA]</scope>
    <source>
        <strain evidence="1 2">RF1</strain>
    </source>
</reference>
<keyword evidence="2" id="KW-1185">Reference proteome</keyword>
<sequence length="61" mass="7195">MEEEIVTGMDWCLVSARSFLCQQQRPHPLQSVTAHRLQMPCRWFPLLESLFLLLLVKLLQL</sequence>